<evidence type="ECO:0000313" key="3">
    <source>
        <dbReference type="Proteomes" id="UP001597361"/>
    </source>
</evidence>
<evidence type="ECO:0000313" key="2">
    <source>
        <dbReference type="EMBL" id="MFD2037356.1"/>
    </source>
</evidence>
<dbReference type="RefSeq" id="WP_376889178.1">
    <property type="nucleotide sequence ID" value="NZ_JBHUHR010000048.1"/>
</dbReference>
<feature type="chain" id="PRO_5045851460" evidence="1">
    <location>
        <begin position="21"/>
        <end position="526"/>
    </location>
</feature>
<gene>
    <name evidence="2" type="ORF">ACFSKL_21340</name>
</gene>
<organism evidence="2 3">
    <name type="scientific">Belliella marina</name>
    <dbReference type="NCBI Taxonomy" id="1644146"/>
    <lineage>
        <taxon>Bacteria</taxon>
        <taxon>Pseudomonadati</taxon>
        <taxon>Bacteroidota</taxon>
        <taxon>Cytophagia</taxon>
        <taxon>Cytophagales</taxon>
        <taxon>Cyclobacteriaceae</taxon>
        <taxon>Belliella</taxon>
    </lineage>
</organism>
<accession>A0ABW4VTB1</accession>
<evidence type="ECO:0000256" key="1">
    <source>
        <dbReference type="SAM" id="SignalP"/>
    </source>
</evidence>
<dbReference type="Proteomes" id="UP001597361">
    <property type="component" value="Unassembled WGS sequence"/>
</dbReference>
<reference evidence="3" key="1">
    <citation type="journal article" date="2019" name="Int. J. Syst. Evol. Microbiol.">
        <title>The Global Catalogue of Microorganisms (GCM) 10K type strain sequencing project: providing services to taxonomists for standard genome sequencing and annotation.</title>
        <authorList>
            <consortium name="The Broad Institute Genomics Platform"/>
            <consortium name="The Broad Institute Genome Sequencing Center for Infectious Disease"/>
            <person name="Wu L."/>
            <person name="Ma J."/>
        </authorList>
    </citation>
    <scope>NUCLEOTIDE SEQUENCE [LARGE SCALE GENOMIC DNA]</scope>
    <source>
        <strain evidence="3">CGMCC 1.15180</strain>
    </source>
</reference>
<sequence>MKKYILIKLFLLVLVGMVQAQNFSGVWNAATVRDKTKVDTNIEYWLVQNGNTISGEVIHKKENMKATLTGTLTKGEVTGTLKYDKNQWASLDQKFRIFVRPNDNATMFMHESTKGARYFGGPIFKNQTLTNQQANQAQVATSMQKGSFSAGQQPVYQQATSTPKAGVAMALAPKPKMHARNIGGYYRIEGMTDANGTKRNLYVNVRNFPDNQDRSKAYGEALILGNAYGIGSQDGRLFGYETNEDDVTVMFDPIYEQNKKNTTANGRIAIGSNATYLVAPILSYKMVKISQAEADRESKKLSPTVKVRVDYKFIYISGSFYWPRSALNGVQVFWSSLDRSLYGTGNIKATLETSSSTTSLKSIGNLSERVFDIPKSRPIESGFKRYYFEKKNNLSNNGFGFYKFAKDAELRNDANSGNTNPYIVQVDYKREFEVPRAALEGNTQRFGISVNAHLTNKAGTGDVVFGNMNRKVYLHELNKLTEDEKKINRIVGTNEVNSNPIYYTANVKKYSNISAMVVFTIEIIEQ</sequence>
<name>A0ABW4VTB1_9BACT</name>
<proteinExistence type="predicted"/>
<feature type="signal peptide" evidence="1">
    <location>
        <begin position="1"/>
        <end position="20"/>
    </location>
</feature>
<keyword evidence="1" id="KW-0732">Signal</keyword>
<protein>
    <submittedName>
        <fullName evidence="2">Uncharacterized protein</fullName>
    </submittedName>
</protein>
<keyword evidence="3" id="KW-1185">Reference proteome</keyword>
<comment type="caution">
    <text evidence="2">The sequence shown here is derived from an EMBL/GenBank/DDBJ whole genome shotgun (WGS) entry which is preliminary data.</text>
</comment>
<dbReference type="EMBL" id="JBHUHR010000048">
    <property type="protein sequence ID" value="MFD2037356.1"/>
    <property type="molecule type" value="Genomic_DNA"/>
</dbReference>